<evidence type="ECO:0000313" key="1">
    <source>
        <dbReference type="EMBL" id="PTQ26359.1"/>
    </source>
</evidence>
<gene>
    <name evidence="1" type="ORF">MARPO_2488s0001</name>
</gene>
<sequence>MGSAKDFAAHTTEQTKNFVAEKTGQAEALAEGLGQAAKPKHKTSRFVRKAGDKVMETFTIISVCKGYCAWCNDG</sequence>
<dbReference type="Proteomes" id="UP000244005">
    <property type="component" value="Unassembled WGS sequence"/>
</dbReference>
<accession>A0A2R6VXM3</accession>
<evidence type="ECO:0000313" key="2">
    <source>
        <dbReference type="Proteomes" id="UP000244005"/>
    </source>
</evidence>
<dbReference type="EMBL" id="KZ774535">
    <property type="protein sequence ID" value="PTQ26359.1"/>
    <property type="molecule type" value="Genomic_DNA"/>
</dbReference>
<name>A0A2R6VXM3_MARPO</name>
<keyword evidence="2" id="KW-1185">Reference proteome</keyword>
<protein>
    <submittedName>
        <fullName evidence="1">Uncharacterized protein</fullName>
    </submittedName>
</protein>
<reference evidence="2" key="1">
    <citation type="journal article" date="2017" name="Cell">
        <title>Insights into land plant evolution garnered from the Marchantia polymorpha genome.</title>
        <authorList>
            <person name="Bowman J.L."/>
            <person name="Kohchi T."/>
            <person name="Yamato K.T."/>
            <person name="Jenkins J."/>
            <person name="Shu S."/>
            <person name="Ishizaki K."/>
            <person name="Yamaoka S."/>
            <person name="Nishihama R."/>
            <person name="Nakamura Y."/>
            <person name="Berger F."/>
            <person name="Adam C."/>
            <person name="Aki S.S."/>
            <person name="Althoff F."/>
            <person name="Araki T."/>
            <person name="Arteaga-Vazquez M.A."/>
            <person name="Balasubrmanian S."/>
            <person name="Barry K."/>
            <person name="Bauer D."/>
            <person name="Boehm C.R."/>
            <person name="Briginshaw L."/>
            <person name="Caballero-Perez J."/>
            <person name="Catarino B."/>
            <person name="Chen F."/>
            <person name="Chiyoda S."/>
            <person name="Chovatia M."/>
            <person name="Davies K.M."/>
            <person name="Delmans M."/>
            <person name="Demura T."/>
            <person name="Dierschke T."/>
            <person name="Dolan L."/>
            <person name="Dorantes-Acosta A.E."/>
            <person name="Eklund D.M."/>
            <person name="Florent S.N."/>
            <person name="Flores-Sandoval E."/>
            <person name="Fujiyama A."/>
            <person name="Fukuzawa H."/>
            <person name="Galik B."/>
            <person name="Grimanelli D."/>
            <person name="Grimwood J."/>
            <person name="Grossniklaus U."/>
            <person name="Hamada T."/>
            <person name="Haseloff J."/>
            <person name="Hetherington A.J."/>
            <person name="Higo A."/>
            <person name="Hirakawa Y."/>
            <person name="Hundley H.N."/>
            <person name="Ikeda Y."/>
            <person name="Inoue K."/>
            <person name="Inoue S.I."/>
            <person name="Ishida S."/>
            <person name="Jia Q."/>
            <person name="Kakita M."/>
            <person name="Kanazawa T."/>
            <person name="Kawai Y."/>
            <person name="Kawashima T."/>
            <person name="Kennedy M."/>
            <person name="Kinose K."/>
            <person name="Kinoshita T."/>
            <person name="Kohara Y."/>
            <person name="Koide E."/>
            <person name="Komatsu K."/>
            <person name="Kopischke S."/>
            <person name="Kubo M."/>
            <person name="Kyozuka J."/>
            <person name="Lagercrantz U."/>
            <person name="Lin S.S."/>
            <person name="Lindquist E."/>
            <person name="Lipzen A.M."/>
            <person name="Lu C.W."/>
            <person name="De Luna E."/>
            <person name="Martienssen R.A."/>
            <person name="Minamino N."/>
            <person name="Mizutani M."/>
            <person name="Mizutani M."/>
            <person name="Mochizuki N."/>
            <person name="Monte I."/>
            <person name="Mosher R."/>
            <person name="Nagasaki H."/>
            <person name="Nakagami H."/>
            <person name="Naramoto S."/>
            <person name="Nishitani K."/>
            <person name="Ohtani M."/>
            <person name="Okamoto T."/>
            <person name="Okumura M."/>
            <person name="Phillips J."/>
            <person name="Pollak B."/>
            <person name="Reinders A."/>
            <person name="Rovekamp M."/>
            <person name="Sano R."/>
            <person name="Sawa S."/>
            <person name="Schmid M.W."/>
            <person name="Shirakawa M."/>
            <person name="Solano R."/>
            <person name="Spunde A."/>
            <person name="Suetsugu N."/>
            <person name="Sugano S."/>
            <person name="Sugiyama A."/>
            <person name="Sun R."/>
            <person name="Suzuki Y."/>
            <person name="Takenaka M."/>
            <person name="Takezawa D."/>
            <person name="Tomogane H."/>
            <person name="Tsuzuki M."/>
            <person name="Ueda T."/>
            <person name="Umeda M."/>
            <person name="Ward J.M."/>
            <person name="Watanabe Y."/>
            <person name="Yazaki K."/>
            <person name="Yokoyama R."/>
            <person name="Yoshitake Y."/>
            <person name="Yotsui I."/>
            <person name="Zachgo S."/>
            <person name="Schmutz J."/>
        </authorList>
    </citation>
    <scope>NUCLEOTIDE SEQUENCE [LARGE SCALE GENOMIC DNA]</scope>
    <source>
        <strain evidence="2">Tak-1</strain>
    </source>
</reference>
<organism evidence="1 2">
    <name type="scientific">Marchantia polymorpha</name>
    <name type="common">Common liverwort</name>
    <name type="synonym">Marchantia aquatica</name>
    <dbReference type="NCBI Taxonomy" id="3197"/>
    <lineage>
        <taxon>Eukaryota</taxon>
        <taxon>Viridiplantae</taxon>
        <taxon>Streptophyta</taxon>
        <taxon>Embryophyta</taxon>
        <taxon>Marchantiophyta</taxon>
        <taxon>Marchantiopsida</taxon>
        <taxon>Marchantiidae</taxon>
        <taxon>Marchantiales</taxon>
        <taxon>Marchantiaceae</taxon>
        <taxon>Marchantia</taxon>
    </lineage>
</organism>
<dbReference type="Gramene" id="Mp6g05470.1">
    <property type="protein sequence ID" value="Mp6g05470.1.cds"/>
    <property type="gene ID" value="Mp6g05470"/>
</dbReference>
<dbReference type="AlphaFoldDB" id="A0A2R6VXM3"/>
<proteinExistence type="predicted"/>